<evidence type="ECO:0000256" key="2">
    <source>
        <dbReference type="SAM" id="SignalP"/>
    </source>
</evidence>
<keyword evidence="6" id="KW-1185">Reference proteome</keyword>
<dbReference type="EMBL" id="UAUF01000012">
    <property type="protein sequence ID" value="SPZ08214.1"/>
    <property type="molecule type" value="Genomic_DNA"/>
</dbReference>
<proteinExistence type="predicted"/>
<feature type="compositionally biased region" description="Polar residues" evidence="1">
    <location>
        <begin position="28"/>
        <end position="41"/>
    </location>
</feature>
<evidence type="ECO:0000313" key="6">
    <source>
        <dbReference type="Proteomes" id="UP000626180"/>
    </source>
</evidence>
<feature type="compositionally biased region" description="Basic and acidic residues" evidence="1">
    <location>
        <begin position="58"/>
        <end position="68"/>
    </location>
</feature>
<evidence type="ECO:0000313" key="3">
    <source>
        <dbReference type="EMBL" id="MBF8643572.1"/>
    </source>
</evidence>
<evidence type="ECO:0000256" key="1">
    <source>
        <dbReference type="SAM" id="MobiDB-lite"/>
    </source>
</evidence>
<name>A0A2X2CLT6_PSELU</name>
<dbReference type="GeneID" id="300269357"/>
<evidence type="ECO:0000313" key="4">
    <source>
        <dbReference type="EMBL" id="SPZ08214.1"/>
    </source>
</evidence>
<dbReference type="AlphaFoldDB" id="A0A2X2CLT6"/>
<protein>
    <recommendedName>
        <fullName evidence="7">Secreted protein</fullName>
    </recommendedName>
</protein>
<feature type="chain" id="PRO_5043400013" description="Secreted protein" evidence="2">
    <location>
        <begin position="24"/>
        <end position="68"/>
    </location>
</feature>
<gene>
    <name evidence="3" type="ORF">IRZ65_23190</name>
    <name evidence="4" type="ORF">NCTC11842_02668</name>
</gene>
<dbReference type="Proteomes" id="UP000626180">
    <property type="component" value="Unassembled WGS sequence"/>
</dbReference>
<evidence type="ECO:0000313" key="5">
    <source>
        <dbReference type="Proteomes" id="UP000250443"/>
    </source>
</evidence>
<feature type="region of interest" description="Disordered" evidence="1">
    <location>
        <begin position="23"/>
        <end position="68"/>
    </location>
</feature>
<sequence>MKTKALAVLALTGLMSVTGMALADDKTSPNSAGMGTPDGSSTGKGAGADVGGDVTPSPKEEQGDKSDK</sequence>
<accession>A0A2X2CLT6</accession>
<dbReference type="RefSeq" id="WP_010794873.1">
    <property type="nucleotide sequence ID" value="NZ_CP044086.1"/>
</dbReference>
<keyword evidence="2" id="KW-0732">Signal</keyword>
<dbReference type="EMBL" id="JADMCD010000018">
    <property type="protein sequence ID" value="MBF8643572.1"/>
    <property type="molecule type" value="Genomic_DNA"/>
</dbReference>
<organism evidence="4 5">
    <name type="scientific">Pseudomonas luteola</name>
    <dbReference type="NCBI Taxonomy" id="47886"/>
    <lineage>
        <taxon>Bacteria</taxon>
        <taxon>Pseudomonadati</taxon>
        <taxon>Pseudomonadota</taxon>
        <taxon>Gammaproteobacteria</taxon>
        <taxon>Pseudomonadales</taxon>
        <taxon>Pseudomonadaceae</taxon>
        <taxon>Pseudomonas</taxon>
    </lineage>
</organism>
<feature type="signal peptide" evidence="2">
    <location>
        <begin position="1"/>
        <end position="23"/>
    </location>
</feature>
<reference evidence="3 6" key="2">
    <citation type="submission" date="2020-10" db="EMBL/GenBank/DDBJ databases">
        <title>Genome sequences of Pseudomonas isolates.</title>
        <authorList>
            <person name="Wessels L."/>
            <person name="Reich F."/>
            <person name="Hammerl J."/>
        </authorList>
    </citation>
    <scope>NUCLEOTIDE SEQUENCE [LARGE SCALE GENOMIC DNA]</scope>
    <source>
        <strain evidence="3 6">20-MO00624-0</strain>
    </source>
</reference>
<dbReference type="Proteomes" id="UP000250443">
    <property type="component" value="Unassembled WGS sequence"/>
</dbReference>
<reference evidence="4 5" key="1">
    <citation type="submission" date="2018-06" db="EMBL/GenBank/DDBJ databases">
        <authorList>
            <consortium name="Pathogen Informatics"/>
            <person name="Doyle S."/>
        </authorList>
    </citation>
    <scope>NUCLEOTIDE SEQUENCE [LARGE SCALE GENOMIC DNA]</scope>
    <source>
        <strain evidence="4 5">NCTC11842</strain>
    </source>
</reference>
<evidence type="ECO:0008006" key="7">
    <source>
        <dbReference type="Google" id="ProtNLM"/>
    </source>
</evidence>